<protein>
    <submittedName>
        <fullName evidence="1">Uncharacterized protein</fullName>
    </submittedName>
</protein>
<proteinExistence type="predicted"/>
<sequence length="239" mass="26234">MDGEPAFELSFSCGTCQFLFRRLEGANTTLSVDELQDRLTNGISGFDSDVVAAFSALLPDDDYLPLLLPMTPRLILPMREGDYFAEEQVATWGLSAFWGLPEFPQTPYYRTFETSVGQGAHLFEFVVPMTPPSWNEQDRVAEHARRLAATSAPTAVAVSTLDVAQPAMDNQSADYYEHWGLTHFLLDGHHKLQAAAETGRPLQLLALVAMGASLATIEQVSALRTLRAQPAVRRTSGEG</sequence>
<dbReference type="EMBL" id="VNHW01000013">
    <property type="protein sequence ID" value="TYP84827.1"/>
    <property type="molecule type" value="Genomic_DNA"/>
</dbReference>
<gene>
    <name evidence="1" type="ORF">BD833_11388</name>
</gene>
<organism evidence="1 2">
    <name type="scientific">Blastococcus xanthinilyticus</name>
    <dbReference type="NCBI Taxonomy" id="1564164"/>
    <lineage>
        <taxon>Bacteria</taxon>
        <taxon>Bacillati</taxon>
        <taxon>Actinomycetota</taxon>
        <taxon>Actinomycetes</taxon>
        <taxon>Geodermatophilales</taxon>
        <taxon>Geodermatophilaceae</taxon>
        <taxon>Blastococcus</taxon>
    </lineage>
</organism>
<keyword evidence="2" id="KW-1185">Reference proteome</keyword>
<accession>A0A5S5CS47</accession>
<reference evidence="1 2" key="1">
    <citation type="submission" date="2019-07" db="EMBL/GenBank/DDBJ databases">
        <title>Genomic Encyclopedia of Archaeal and Bacterial Type Strains, Phase II (KMG-II): from individual species to whole genera.</title>
        <authorList>
            <person name="Goeker M."/>
        </authorList>
    </citation>
    <scope>NUCLEOTIDE SEQUENCE [LARGE SCALE GENOMIC DNA]</scope>
    <source>
        <strain evidence="1 2">DSM 46842</strain>
    </source>
</reference>
<dbReference type="Proteomes" id="UP000322499">
    <property type="component" value="Unassembled WGS sequence"/>
</dbReference>
<evidence type="ECO:0000313" key="2">
    <source>
        <dbReference type="Proteomes" id="UP000322499"/>
    </source>
</evidence>
<dbReference type="AlphaFoldDB" id="A0A5S5CS47"/>
<name>A0A5S5CS47_9ACTN</name>
<comment type="caution">
    <text evidence="1">The sequence shown here is derived from an EMBL/GenBank/DDBJ whole genome shotgun (WGS) entry which is preliminary data.</text>
</comment>
<evidence type="ECO:0000313" key="1">
    <source>
        <dbReference type="EMBL" id="TYP84827.1"/>
    </source>
</evidence>